<evidence type="ECO:0000313" key="9">
    <source>
        <dbReference type="EMBL" id="CAL4081964.1"/>
    </source>
</evidence>
<dbReference type="GO" id="GO:0000981">
    <property type="term" value="F:DNA-binding transcription factor activity, RNA polymerase II-specific"/>
    <property type="evidence" value="ECO:0007669"/>
    <property type="project" value="TreeGrafter"/>
</dbReference>
<evidence type="ECO:0000256" key="5">
    <source>
        <dbReference type="ARBA" id="ARBA00023163"/>
    </source>
</evidence>
<keyword evidence="6" id="KW-0539">Nucleus</keyword>
<keyword evidence="5" id="KW-0804">Transcription</keyword>
<name>A0AAV2QHM1_MEGNR</name>
<keyword evidence="3" id="KW-0805">Transcription regulation</keyword>
<feature type="domain" description="BZIP" evidence="8">
    <location>
        <begin position="323"/>
        <end position="386"/>
    </location>
</feature>
<dbReference type="AlphaFoldDB" id="A0AAV2QHM1"/>
<evidence type="ECO:0000256" key="7">
    <source>
        <dbReference type="SAM" id="MobiDB-lite"/>
    </source>
</evidence>
<organism evidence="9 10">
    <name type="scientific">Meganyctiphanes norvegica</name>
    <name type="common">Northern krill</name>
    <name type="synonym">Thysanopoda norvegica</name>
    <dbReference type="NCBI Taxonomy" id="48144"/>
    <lineage>
        <taxon>Eukaryota</taxon>
        <taxon>Metazoa</taxon>
        <taxon>Ecdysozoa</taxon>
        <taxon>Arthropoda</taxon>
        <taxon>Crustacea</taxon>
        <taxon>Multicrustacea</taxon>
        <taxon>Malacostraca</taxon>
        <taxon>Eumalacostraca</taxon>
        <taxon>Eucarida</taxon>
        <taxon>Euphausiacea</taxon>
        <taxon>Euphausiidae</taxon>
        <taxon>Meganyctiphanes</taxon>
    </lineage>
</organism>
<accession>A0AAV2QHM1</accession>
<evidence type="ECO:0000256" key="6">
    <source>
        <dbReference type="ARBA" id="ARBA00023242"/>
    </source>
</evidence>
<proteinExistence type="inferred from homology"/>
<dbReference type="GO" id="GO:0000978">
    <property type="term" value="F:RNA polymerase II cis-regulatory region sequence-specific DNA binding"/>
    <property type="evidence" value="ECO:0007669"/>
    <property type="project" value="TreeGrafter"/>
</dbReference>
<feature type="compositionally biased region" description="Polar residues" evidence="7">
    <location>
        <begin position="176"/>
        <end position="186"/>
    </location>
</feature>
<evidence type="ECO:0000256" key="4">
    <source>
        <dbReference type="ARBA" id="ARBA00023125"/>
    </source>
</evidence>
<dbReference type="SMART" id="SM00338">
    <property type="entry name" value="BRLZ"/>
    <property type="match status" value="1"/>
</dbReference>
<keyword evidence="10" id="KW-1185">Reference proteome</keyword>
<dbReference type="EMBL" id="CAXKWB010006191">
    <property type="protein sequence ID" value="CAL4081964.1"/>
    <property type="molecule type" value="Genomic_DNA"/>
</dbReference>
<reference evidence="9 10" key="1">
    <citation type="submission" date="2024-05" db="EMBL/GenBank/DDBJ databases">
        <authorList>
            <person name="Wallberg A."/>
        </authorList>
    </citation>
    <scope>NUCLEOTIDE SEQUENCE [LARGE SCALE GENOMIC DNA]</scope>
</reference>
<dbReference type="InterPro" id="IPR046347">
    <property type="entry name" value="bZIP_sf"/>
</dbReference>
<dbReference type="PANTHER" id="PTHR11988:SF27">
    <property type="entry name" value="GH27708P"/>
    <property type="match status" value="1"/>
</dbReference>
<dbReference type="InterPro" id="IPR004827">
    <property type="entry name" value="bZIP"/>
</dbReference>
<dbReference type="FunFam" id="1.20.5.170:FF:000007">
    <property type="entry name" value="hepatic leukemia factor isoform X2"/>
    <property type="match status" value="1"/>
</dbReference>
<feature type="region of interest" description="Disordered" evidence="7">
    <location>
        <begin position="162"/>
        <end position="234"/>
    </location>
</feature>
<dbReference type="Pfam" id="PF07716">
    <property type="entry name" value="bZIP_2"/>
    <property type="match status" value="1"/>
</dbReference>
<evidence type="ECO:0000256" key="2">
    <source>
        <dbReference type="ARBA" id="ARBA00009208"/>
    </source>
</evidence>
<comment type="similarity">
    <text evidence="2">Belongs to the bZIP family. PAR subfamily.</text>
</comment>
<dbReference type="CDD" id="cd14695">
    <property type="entry name" value="bZIP_HLF"/>
    <property type="match status" value="1"/>
</dbReference>
<keyword evidence="4" id="KW-0238">DNA-binding</keyword>
<dbReference type="SUPFAM" id="SSF57959">
    <property type="entry name" value="Leucine zipper domain"/>
    <property type="match status" value="1"/>
</dbReference>
<dbReference type="PANTHER" id="PTHR11988">
    <property type="entry name" value="THYROTROPH EMBRYONIC FACTOR RELATED"/>
    <property type="match status" value="1"/>
</dbReference>
<comment type="subcellular location">
    <subcellularLocation>
        <location evidence="1">Nucleus</location>
    </subcellularLocation>
</comment>
<evidence type="ECO:0000259" key="8">
    <source>
        <dbReference type="PROSITE" id="PS50217"/>
    </source>
</evidence>
<dbReference type="Proteomes" id="UP001497623">
    <property type="component" value="Unassembled WGS sequence"/>
</dbReference>
<protein>
    <recommendedName>
        <fullName evidence="8">BZIP domain-containing protein</fullName>
    </recommendedName>
</protein>
<evidence type="ECO:0000313" key="10">
    <source>
        <dbReference type="Proteomes" id="UP001497623"/>
    </source>
</evidence>
<dbReference type="GO" id="GO:0005634">
    <property type="term" value="C:nucleus"/>
    <property type="evidence" value="ECO:0007669"/>
    <property type="project" value="UniProtKB-SubCell"/>
</dbReference>
<dbReference type="InterPro" id="IPR040223">
    <property type="entry name" value="PAR_bZIP"/>
</dbReference>
<gene>
    <name evidence="9" type="ORF">MNOR_LOCUS11670</name>
</gene>
<comment type="caution">
    <text evidence="9">The sequence shown here is derived from an EMBL/GenBank/DDBJ whole genome shotgun (WGS) entry which is preliminary data.</text>
</comment>
<dbReference type="Gene3D" id="1.20.5.170">
    <property type="match status" value="1"/>
</dbReference>
<sequence>MDMTSARMIDNPHYAGMSLKALLETTDLIDMPFAKESLEGGTNKGVLKGQDVAPYQPNAAFLGPAIWQKSELKLEYLDLDDFLNENNLHKTQIGAHQRVVNPAPHRTPVSHPLSPPMCIAIPPHPEGQQTPMHYLPWNIHGYQNAKTLSDIYQHPLKERYHHSPDDVYETSPKDVYQNSPKDTSQDPPDDSYQAPQKDDYLGPAKEGYLGSPKEAYQASPGSSPARPMSSPVIVSPRVHNPAHDATTYNQQHDMQSPHKMERSNGIPRMINVPYTLNPSELALATLPGEDFDPRTRAFTDDELKPQPMIRKSGKQFVAPDMKDDKYWTRRTKNNIAAKRSRDARRLKENQIAMRANFLEKENKTMKREIANQKLVIGSLKKRLSEYEVV</sequence>
<evidence type="ECO:0000256" key="1">
    <source>
        <dbReference type="ARBA" id="ARBA00004123"/>
    </source>
</evidence>
<evidence type="ECO:0000256" key="3">
    <source>
        <dbReference type="ARBA" id="ARBA00023015"/>
    </source>
</evidence>
<dbReference type="PROSITE" id="PS50217">
    <property type="entry name" value="BZIP"/>
    <property type="match status" value="1"/>
</dbReference>